<comment type="caution">
    <text evidence="1">The sequence shown here is derived from an EMBL/GenBank/DDBJ whole genome shotgun (WGS) entry which is preliminary data.</text>
</comment>
<dbReference type="EMBL" id="MPPL01000001">
    <property type="protein sequence ID" value="OKS85172.1"/>
    <property type="molecule type" value="Genomic_DNA"/>
</dbReference>
<accession>A0A1Q5ZTS4</accession>
<dbReference type="InterPro" id="IPR010287">
    <property type="entry name" value="DUF892_YciF-like"/>
</dbReference>
<dbReference type="InterPro" id="IPR009078">
    <property type="entry name" value="Ferritin-like_SF"/>
</dbReference>
<dbReference type="PANTHER" id="PTHR30565">
    <property type="entry name" value="PROTEIN YCIF"/>
    <property type="match status" value="1"/>
</dbReference>
<evidence type="ECO:0000313" key="2">
    <source>
        <dbReference type="Proteomes" id="UP000186720"/>
    </source>
</evidence>
<gene>
    <name evidence="1" type="ORF">RG47T_0616</name>
</gene>
<dbReference type="SUPFAM" id="SSF47240">
    <property type="entry name" value="Ferritin-like"/>
    <property type="match status" value="1"/>
</dbReference>
<protein>
    <submittedName>
        <fullName evidence="1">Uncharacterized protein</fullName>
    </submittedName>
</protein>
<dbReference type="Pfam" id="PF05974">
    <property type="entry name" value="DUF892"/>
    <property type="match status" value="1"/>
</dbReference>
<dbReference type="STRING" id="1302689.RG47T_0616"/>
<dbReference type="Proteomes" id="UP000186720">
    <property type="component" value="Unassembled WGS sequence"/>
</dbReference>
<dbReference type="InterPro" id="IPR012347">
    <property type="entry name" value="Ferritin-like"/>
</dbReference>
<keyword evidence="2" id="KW-1185">Reference proteome</keyword>
<proteinExistence type="predicted"/>
<reference evidence="1 2" key="1">
    <citation type="submission" date="2016-11" db="EMBL/GenBank/DDBJ databases">
        <title>Whole Genome Sequencing of Mucilaginibacter polytrichastri RG4-7(T) isolated from the moss sample.</title>
        <authorList>
            <person name="Li Y."/>
        </authorList>
    </citation>
    <scope>NUCLEOTIDE SEQUENCE [LARGE SCALE GENOMIC DNA]</scope>
    <source>
        <strain evidence="1 2">RG4-7</strain>
    </source>
</reference>
<evidence type="ECO:0000313" key="1">
    <source>
        <dbReference type="EMBL" id="OKS85172.1"/>
    </source>
</evidence>
<name>A0A1Q5ZTS4_9SPHI</name>
<dbReference type="AlphaFoldDB" id="A0A1Q5ZTS4"/>
<dbReference type="InterPro" id="IPR047114">
    <property type="entry name" value="YciF"/>
</dbReference>
<dbReference type="Gene3D" id="1.20.1260.10">
    <property type="match status" value="1"/>
</dbReference>
<sequence>MRLFNGHLKLDEASLKKVFLMQLSNIYCVRSYLIANLPIMAASASFNDLKNAILESVDEMKIQLLRMEEIYRIIGEEYAIKHCFGVRFLTIEAYVAIKADGMTKLEADLAMLCYLNAIESLEISCYKALCDIAESLPEDDLRLLLKQNLDMAKDSKELYELISKEYLK</sequence>
<organism evidence="1 2">
    <name type="scientific">Mucilaginibacter polytrichastri</name>
    <dbReference type="NCBI Taxonomy" id="1302689"/>
    <lineage>
        <taxon>Bacteria</taxon>
        <taxon>Pseudomonadati</taxon>
        <taxon>Bacteroidota</taxon>
        <taxon>Sphingobacteriia</taxon>
        <taxon>Sphingobacteriales</taxon>
        <taxon>Sphingobacteriaceae</taxon>
        <taxon>Mucilaginibacter</taxon>
    </lineage>
</organism>
<dbReference type="PANTHER" id="PTHR30565:SF9">
    <property type="entry name" value="PROTEIN YCIF"/>
    <property type="match status" value="1"/>
</dbReference>